<keyword evidence="1" id="KW-0732">Signal</keyword>
<gene>
    <name evidence="2" type="ORF">B9Z55_026746</name>
</gene>
<dbReference type="AlphaFoldDB" id="A0A2G5SHK6"/>
<comment type="caution">
    <text evidence="2">The sequence shown here is derived from an EMBL/GenBank/DDBJ whole genome shotgun (WGS) entry which is preliminary data.</text>
</comment>
<name>A0A2G5SHK6_9PELO</name>
<dbReference type="EMBL" id="PDUG01000007">
    <property type="protein sequence ID" value="PIC14422.1"/>
    <property type="molecule type" value="Genomic_DNA"/>
</dbReference>
<dbReference type="Proteomes" id="UP000230233">
    <property type="component" value="Unassembled WGS sequence"/>
</dbReference>
<feature type="signal peptide" evidence="1">
    <location>
        <begin position="1"/>
        <end position="17"/>
    </location>
</feature>
<feature type="chain" id="PRO_5013754480" evidence="1">
    <location>
        <begin position="18"/>
        <end position="96"/>
    </location>
</feature>
<evidence type="ECO:0000256" key="1">
    <source>
        <dbReference type="SAM" id="SignalP"/>
    </source>
</evidence>
<sequence length="96" mass="10844">MKTTLLILVLLGHNVNSYSYYSATIVRGMNSLRSLIADKSQIANMNQLEYNSELEKIIYAQLVLTGGCPDSIIIYDDSKEIPVEIHLNFAPEKFTF</sequence>
<evidence type="ECO:0000313" key="2">
    <source>
        <dbReference type="EMBL" id="PIC14422.1"/>
    </source>
</evidence>
<organism evidence="2 3">
    <name type="scientific">Caenorhabditis nigoni</name>
    <dbReference type="NCBI Taxonomy" id="1611254"/>
    <lineage>
        <taxon>Eukaryota</taxon>
        <taxon>Metazoa</taxon>
        <taxon>Ecdysozoa</taxon>
        <taxon>Nematoda</taxon>
        <taxon>Chromadorea</taxon>
        <taxon>Rhabditida</taxon>
        <taxon>Rhabditina</taxon>
        <taxon>Rhabditomorpha</taxon>
        <taxon>Rhabditoidea</taxon>
        <taxon>Rhabditidae</taxon>
        <taxon>Peloderinae</taxon>
        <taxon>Caenorhabditis</taxon>
    </lineage>
</organism>
<accession>A0A2G5SHK6</accession>
<evidence type="ECO:0000313" key="3">
    <source>
        <dbReference type="Proteomes" id="UP000230233"/>
    </source>
</evidence>
<reference evidence="3" key="1">
    <citation type="submission" date="2017-10" db="EMBL/GenBank/DDBJ databases">
        <title>Rapid genome shrinkage in a self-fertile nematode reveals novel sperm competition proteins.</title>
        <authorList>
            <person name="Yin D."/>
            <person name="Schwarz E.M."/>
            <person name="Thomas C.G."/>
            <person name="Felde R.L."/>
            <person name="Korf I.F."/>
            <person name="Cutter A.D."/>
            <person name="Schartner C.M."/>
            <person name="Ralston E.J."/>
            <person name="Meyer B.J."/>
            <person name="Haag E.S."/>
        </authorList>
    </citation>
    <scope>NUCLEOTIDE SEQUENCE [LARGE SCALE GENOMIC DNA]</scope>
    <source>
        <strain evidence="3">JU1422</strain>
    </source>
</reference>
<protein>
    <submittedName>
        <fullName evidence="2">Uncharacterized protein</fullName>
    </submittedName>
</protein>
<proteinExistence type="predicted"/>
<keyword evidence="3" id="KW-1185">Reference proteome</keyword>